<reference evidence="2 3" key="1">
    <citation type="submission" date="2024-03" db="EMBL/GenBank/DDBJ databases">
        <title>Genome-scale model development and genomic sequencing of the oleaginous clade Lipomyces.</title>
        <authorList>
            <consortium name="Lawrence Berkeley National Laboratory"/>
            <person name="Czajka J.J."/>
            <person name="Han Y."/>
            <person name="Kim J."/>
            <person name="Mondo S.J."/>
            <person name="Hofstad B.A."/>
            <person name="Robles A."/>
            <person name="Haridas S."/>
            <person name="Riley R."/>
            <person name="LaButti K."/>
            <person name="Pangilinan J."/>
            <person name="Andreopoulos W."/>
            <person name="Lipzen A."/>
            <person name="Yan J."/>
            <person name="Wang M."/>
            <person name="Ng V."/>
            <person name="Grigoriev I.V."/>
            <person name="Spatafora J.W."/>
            <person name="Magnuson J.K."/>
            <person name="Baker S.E."/>
            <person name="Pomraning K.R."/>
        </authorList>
    </citation>
    <scope>NUCLEOTIDE SEQUENCE [LARGE SCALE GENOMIC DNA]</scope>
    <source>
        <strain evidence="2 3">Phaff 52-87</strain>
    </source>
</reference>
<evidence type="ECO:0000313" key="3">
    <source>
        <dbReference type="Proteomes" id="UP001498771"/>
    </source>
</evidence>
<accession>A0ABR1F1S0</accession>
<dbReference type="Proteomes" id="UP001498771">
    <property type="component" value="Unassembled WGS sequence"/>
</dbReference>
<evidence type="ECO:0000256" key="1">
    <source>
        <dbReference type="SAM" id="MobiDB-lite"/>
    </source>
</evidence>
<dbReference type="GeneID" id="90041031"/>
<keyword evidence="3" id="KW-1185">Reference proteome</keyword>
<dbReference type="RefSeq" id="XP_064766061.1">
    <property type="nucleotide sequence ID" value="XM_064915519.1"/>
</dbReference>
<evidence type="ECO:0008006" key="4">
    <source>
        <dbReference type="Google" id="ProtNLM"/>
    </source>
</evidence>
<dbReference type="EMBL" id="JBBJBU010000014">
    <property type="protein sequence ID" value="KAK7203028.1"/>
    <property type="molecule type" value="Genomic_DNA"/>
</dbReference>
<comment type="caution">
    <text evidence="2">The sequence shown here is derived from an EMBL/GenBank/DDBJ whole genome shotgun (WGS) entry which is preliminary data.</text>
</comment>
<name>A0ABR1F1S0_9ASCO</name>
<protein>
    <recommendedName>
        <fullName evidence="4">Alternative oxidase</fullName>
    </recommendedName>
</protein>
<organism evidence="2 3">
    <name type="scientific">Myxozyma melibiosi</name>
    <dbReference type="NCBI Taxonomy" id="54550"/>
    <lineage>
        <taxon>Eukaryota</taxon>
        <taxon>Fungi</taxon>
        <taxon>Dikarya</taxon>
        <taxon>Ascomycota</taxon>
        <taxon>Saccharomycotina</taxon>
        <taxon>Lipomycetes</taxon>
        <taxon>Lipomycetales</taxon>
        <taxon>Lipomycetaceae</taxon>
        <taxon>Myxozyma</taxon>
    </lineage>
</organism>
<proteinExistence type="predicted"/>
<evidence type="ECO:0000313" key="2">
    <source>
        <dbReference type="EMBL" id="KAK7203028.1"/>
    </source>
</evidence>
<sequence length="485" mass="55360">MRALRSVAVLFVFIFLAILLLSYNSISRSSFSTKSSVSEFPFHASLASPVACHDPYRAPGYFHIDHNNVRLSQWIPFTDDTGALDVPVPESAHYPTDTIPVFTADPPPQEFIAAGPHNWLIETTNYKNLLEAIERAKGDGSDHKPLKLTDVQQRLIGRMNWLHNRRVLALGDSVDRIMIEEFCNVLGHTAKRTEGKYGGQHTTYRCTIPVLNFTIYHWQVASMYPMRPPWFWLDHIKELAFEDRFKSIYEPVRAEVIGMNGKTPDLILFQSGLWDERAFRESTRNMPHPGDENLSPEQLAEAQKQRAETGLGRAGRQLSWDELMFFKARMNKFMDYIRDYFGGDPNLPMMYRGLTTRRQSTNSDLATINMDRLSRALAARKGIEIFEWARLTLAFSNEYSDYLHIGKGPLNILWANMMFYYLFRASGGAEFNGTFFSMPDPVAQYVIEGQGAIGAPEIVVPSSPDTEVNSHWASCHRYNVHWGGR</sequence>
<gene>
    <name evidence="2" type="ORF">BZA70DRAFT_89840</name>
</gene>
<feature type="region of interest" description="Disordered" evidence="1">
    <location>
        <begin position="284"/>
        <end position="311"/>
    </location>
</feature>